<dbReference type="Proteomes" id="UP000031599">
    <property type="component" value="Unassembled WGS sequence"/>
</dbReference>
<dbReference type="EMBL" id="JMCC02000009">
    <property type="protein sequence ID" value="KIG18725.1"/>
    <property type="molecule type" value="Genomic_DNA"/>
</dbReference>
<accession>A0A0C2DBD8</accession>
<gene>
    <name evidence="2" type="ORF">DB30_07740</name>
</gene>
<keyword evidence="1" id="KW-0472">Membrane</keyword>
<organism evidence="2 3">
    <name type="scientific">Enhygromyxa salina</name>
    <dbReference type="NCBI Taxonomy" id="215803"/>
    <lineage>
        <taxon>Bacteria</taxon>
        <taxon>Pseudomonadati</taxon>
        <taxon>Myxococcota</taxon>
        <taxon>Polyangia</taxon>
        <taxon>Nannocystales</taxon>
        <taxon>Nannocystaceae</taxon>
        <taxon>Enhygromyxa</taxon>
    </lineage>
</organism>
<keyword evidence="1" id="KW-1133">Transmembrane helix</keyword>
<reference evidence="2 3" key="1">
    <citation type="submission" date="2014-12" db="EMBL/GenBank/DDBJ databases">
        <title>Genome assembly of Enhygromyxa salina DSM 15201.</title>
        <authorList>
            <person name="Sharma G."/>
            <person name="Subramanian S."/>
        </authorList>
    </citation>
    <scope>NUCLEOTIDE SEQUENCE [LARGE SCALE GENOMIC DNA]</scope>
    <source>
        <strain evidence="2 3">DSM 15201</strain>
    </source>
</reference>
<protein>
    <recommendedName>
        <fullName evidence="4">Tetratricopeptide repeat protein</fullName>
    </recommendedName>
</protein>
<evidence type="ECO:0000256" key="1">
    <source>
        <dbReference type="SAM" id="Phobius"/>
    </source>
</evidence>
<evidence type="ECO:0008006" key="4">
    <source>
        <dbReference type="Google" id="ProtNLM"/>
    </source>
</evidence>
<sequence length="257" mass="27207">MCSALASAPAVVEGPKSDPVADAQKLFHTGQTKYETHDYPGAIEAFTGAYTIAEEIEDANRRDLALARLRYNLARAHVYAYDVDAKSEHLELASRLIADYRANERAVGKDPDTDTDVKKLEDDLARRERALERIVARAQTPAPPPNTNVDNPAQARTQKRAGITLVALAAPFAGLAVAGGLMGAQANNAFVNVTTQDARMAAQSRGRTGNILFGVGVGLAVASAASGATLIGLSFKSRRADLALEATPTALVFSGEF</sequence>
<evidence type="ECO:0000313" key="3">
    <source>
        <dbReference type="Proteomes" id="UP000031599"/>
    </source>
</evidence>
<name>A0A0C2DBD8_9BACT</name>
<feature type="transmembrane region" description="Helical" evidence="1">
    <location>
        <begin position="163"/>
        <end position="184"/>
    </location>
</feature>
<feature type="transmembrane region" description="Helical" evidence="1">
    <location>
        <begin position="211"/>
        <end position="233"/>
    </location>
</feature>
<evidence type="ECO:0000313" key="2">
    <source>
        <dbReference type="EMBL" id="KIG18725.1"/>
    </source>
</evidence>
<keyword evidence="1" id="KW-0812">Transmembrane</keyword>
<comment type="caution">
    <text evidence="2">The sequence shown here is derived from an EMBL/GenBank/DDBJ whole genome shotgun (WGS) entry which is preliminary data.</text>
</comment>
<dbReference type="AlphaFoldDB" id="A0A0C2DBD8"/>
<proteinExistence type="predicted"/>